<sequence length="587" mass="66924">MPPIGNASKAQQVEPVLTRLVEQDTVPWYRKKNLRVLYALLLPTCIGIEMTSGFDSQMINTVQISPTWQKYFNDPRGPLLGIISAAYNLGAICALPFVPWLNDTFGRRWAIFLGSWVMVFGSFIQAFSINATMYVIARWTIGFGIPFCIIAGSSLMGELAYPKERPIMTSLFNALWFVGALIAAGVSFGTQSIQSDWAWRIPSLLQAGPSLLQICFIFFIPESPRFLISKDRQEEAYHILVHYHAEGSLHSPFIRAEMAQIASTIRIELSHSKRSWLEMVSTPGMRKRVIVGSFLGLFTQWSGNTLISYYLSDLLKLIGYTDPNFKGKLNVGLNSWNLVNAILISLLVRRFPRRKMYLTCATSLLCCYVGWTVSMQQFLSNRSHVAAKITIFWIFAYSPCYNIGYNALTYTFLVELFPFAQRAKGITIFQFFGRSAGFFTTFVNPIGLDNIKWRWLITYCVWLAFEIVFIYFMFPETYGRTLEELAFLFEDRALAEEAASKVEKQIQQELEEWGGAPKSVTQITTVGDERYGRWVGVVPEERDWSMSMDERRGVGEWKETGSGWGEEGARGDSYRRPGIDDRFGRWP</sequence>
<evidence type="ECO:0000256" key="3">
    <source>
        <dbReference type="ARBA" id="ARBA00022692"/>
    </source>
</evidence>
<dbReference type="GO" id="GO:0005351">
    <property type="term" value="F:carbohydrate:proton symporter activity"/>
    <property type="evidence" value="ECO:0007669"/>
    <property type="project" value="TreeGrafter"/>
</dbReference>
<feature type="transmembrane region" description="Helical" evidence="7">
    <location>
        <begin position="426"/>
        <end position="447"/>
    </location>
</feature>
<keyword evidence="4 7" id="KW-1133">Transmembrane helix</keyword>
<name>A0A6A6RX13_9PLEO</name>
<evidence type="ECO:0000313" key="10">
    <source>
        <dbReference type="Proteomes" id="UP000799753"/>
    </source>
</evidence>
<keyword evidence="10" id="KW-1185">Reference proteome</keyword>
<evidence type="ECO:0000256" key="1">
    <source>
        <dbReference type="ARBA" id="ARBA00004141"/>
    </source>
</evidence>
<keyword evidence="5 7" id="KW-0472">Membrane</keyword>
<evidence type="ECO:0000256" key="4">
    <source>
        <dbReference type="ARBA" id="ARBA00022989"/>
    </source>
</evidence>
<dbReference type="PANTHER" id="PTHR48022">
    <property type="entry name" value="PLASTIDIC GLUCOSE TRANSPORTER 4"/>
    <property type="match status" value="1"/>
</dbReference>
<feature type="transmembrane region" description="Helical" evidence="7">
    <location>
        <begin position="167"/>
        <end position="189"/>
    </location>
</feature>
<dbReference type="InterPro" id="IPR036259">
    <property type="entry name" value="MFS_trans_sf"/>
</dbReference>
<feature type="transmembrane region" description="Helical" evidence="7">
    <location>
        <begin position="289"/>
        <end position="311"/>
    </location>
</feature>
<proteinExistence type="inferred from homology"/>
<evidence type="ECO:0000256" key="2">
    <source>
        <dbReference type="ARBA" id="ARBA00010992"/>
    </source>
</evidence>
<dbReference type="InterPro" id="IPR005828">
    <property type="entry name" value="MFS_sugar_transport-like"/>
</dbReference>
<dbReference type="InterPro" id="IPR050360">
    <property type="entry name" value="MFS_Sugar_Transporters"/>
</dbReference>
<dbReference type="Gene3D" id="1.20.1250.20">
    <property type="entry name" value="MFS general substrate transporter like domains"/>
    <property type="match status" value="1"/>
</dbReference>
<dbReference type="PANTHER" id="PTHR48022:SF29">
    <property type="entry name" value="SUGAR TRANSPORTER, PUTATIVE (AFU_ORTHOLOGUE AFUA_6G14500)-RELATED"/>
    <property type="match status" value="1"/>
</dbReference>
<feature type="compositionally biased region" description="Basic and acidic residues" evidence="6">
    <location>
        <begin position="567"/>
        <end position="587"/>
    </location>
</feature>
<organism evidence="9 10">
    <name type="scientific">Massarina eburnea CBS 473.64</name>
    <dbReference type="NCBI Taxonomy" id="1395130"/>
    <lineage>
        <taxon>Eukaryota</taxon>
        <taxon>Fungi</taxon>
        <taxon>Dikarya</taxon>
        <taxon>Ascomycota</taxon>
        <taxon>Pezizomycotina</taxon>
        <taxon>Dothideomycetes</taxon>
        <taxon>Pleosporomycetidae</taxon>
        <taxon>Pleosporales</taxon>
        <taxon>Massarineae</taxon>
        <taxon>Massarinaceae</taxon>
        <taxon>Massarina</taxon>
    </lineage>
</organism>
<feature type="transmembrane region" description="Helical" evidence="7">
    <location>
        <begin position="110"/>
        <end position="129"/>
    </location>
</feature>
<accession>A0A6A6RX13</accession>
<feature type="transmembrane region" description="Helical" evidence="7">
    <location>
        <begin position="391"/>
        <end position="414"/>
    </location>
</feature>
<reference evidence="9" key="1">
    <citation type="journal article" date="2020" name="Stud. Mycol.">
        <title>101 Dothideomycetes genomes: a test case for predicting lifestyles and emergence of pathogens.</title>
        <authorList>
            <person name="Haridas S."/>
            <person name="Albert R."/>
            <person name="Binder M."/>
            <person name="Bloem J."/>
            <person name="Labutti K."/>
            <person name="Salamov A."/>
            <person name="Andreopoulos B."/>
            <person name="Baker S."/>
            <person name="Barry K."/>
            <person name="Bills G."/>
            <person name="Bluhm B."/>
            <person name="Cannon C."/>
            <person name="Castanera R."/>
            <person name="Culley D."/>
            <person name="Daum C."/>
            <person name="Ezra D."/>
            <person name="Gonzalez J."/>
            <person name="Henrissat B."/>
            <person name="Kuo A."/>
            <person name="Liang C."/>
            <person name="Lipzen A."/>
            <person name="Lutzoni F."/>
            <person name="Magnuson J."/>
            <person name="Mondo S."/>
            <person name="Nolan M."/>
            <person name="Ohm R."/>
            <person name="Pangilinan J."/>
            <person name="Park H.-J."/>
            <person name="Ramirez L."/>
            <person name="Alfaro M."/>
            <person name="Sun H."/>
            <person name="Tritt A."/>
            <person name="Yoshinaga Y."/>
            <person name="Zwiers L.-H."/>
            <person name="Turgeon B."/>
            <person name="Goodwin S."/>
            <person name="Spatafora J."/>
            <person name="Crous P."/>
            <person name="Grigoriev I."/>
        </authorList>
    </citation>
    <scope>NUCLEOTIDE SEQUENCE</scope>
    <source>
        <strain evidence="9">CBS 473.64</strain>
    </source>
</reference>
<evidence type="ECO:0000256" key="7">
    <source>
        <dbReference type="SAM" id="Phobius"/>
    </source>
</evidence>
<dbReference type="PROSITE" id="PS50850">
    <property type="entry name" value="MFS"/>
    <property type="match status" value="1"/>
</dbReference>
<feature type="transmembrane region" description="Helical" evidence="7">
    <location>
        <begin position="79"/>
        <end position="98"/>
    </location>
</feature>
<dbReference type="AlphaFoldDB" id="A0A6A6RX13"/>
<evidence type="ECO:0000259" key="8">
    <source>
        <dbReference type="PROSITE" id="PS50850"/>
    </source>
</evidence>
<comment type="subcellular location">
    <subcellularLocation>
        <location evidence="1">Membrane</location>
        <topology evidence="1">Multi-pass membrane protein</topology>
    </subcellularLocation>
</comment>
<dbReference type="EMBL" id="MU006789">
    <property type="protein sequence ID" value="KAF2638728.1"/>
    <property type="molecule type" value="Genomic_DNA"/>
</dbReference>
<dbReference type="Pfam" id="PF00083">
    <property type="entry name" value="Sugar_tr"/>
    <property type="match status" value="1"/>
</dbReference>
<dbReference type="OrthoDB" id="6133115at2759"/>
<dbReference type="SUPFAM" id="SSF103473">
    <property type="entry name" value="MFS general substrate transporter"/>
    <property type="match status" value="1"/>
</dbReference>
<feature type="transmembrane region" description="Helical" evidence="7">
    <location>
        <begin position="135"/>
        <end position="155"/>
    </location>
</feature>
<feature type="region of interest" description="Disordered" evidence="6">
    <location>
        <begin position="556"/>
        <end position="587"/>
    </location>
</feature>
<feature type="transmembrane region" description="Helical" evidence="7">
    <location>
        <begin position="453"/>
        <end position="474"/>
    </location>
</feature>
<dbReference type="GO" id="GO:0016020">
    <property type="term" value="C:membrane"/>
    <property type="evidence" value="ECO:0007669"/>
    <property type="project" value="UniProtKB-SubCell"/>
</dbReference>
<evidence type="ECO:0000313" key="9">
    <source>
        <dbReference type="EMBL" id="KAF2638728.1"/>
    </source>
</evidence>
<dbReference type="Proteomes" id="UP000799753">
    <property type="component" value="Unassembled WGS sequence"/>
</dbReference>
<feature type="transmembrane region" description="Helical" evidence="7">
    <location>
        <begin position="331"/>
        <end position="349"/>
    </location>
</feature>
<dbReference type="FunFam" id="1.20.1250.20:FF:000117">
    <property type="entry name" value="MFS hexose transporter"/>
    <property type="match status" value="1"/>
</dbReference>
<dbReference type="InterPro" id="IPR020846">
    <property type="entry name" value="MFS_dom"/>
</dbReference>
<gene>
    <name evidence="9" type="ORF">P280DRAFT_528968</name>
</gene>
<evidence type="ECO:0000256" key="5">
    <source>
        <dbReference type="ARBA" id="ARBA00023136"/>
    </source>
</evidence>
<evidence type="ECO:0000256" key="6">
    <source>
        <dbReference type="SAM" id="MobiDB-lite"/>
    </source>
</evidence>
<feature type="domain" description="Major facilitator superfamily (MFS) profile" evidence="8">
    <location>
        <begin position="41"/>
        <end position="478"/>
    </location>
</feature>
<comment type="similarity">
    <text evidence="2">Belongs to the major facilitator superfamily. Sugar transporter (TC 2.A.1.1) family.</text>
</comment>
<keyword evidence="3 7" id="KW-0812">Transmembrane</keyword>
<protein>
    <submittedName>
        <fullName evidence="9">Hexose transporter-like protein</fullName>
    </submittedName>
</protein>